<organism evidence="1">
    <name type="scientific">Billgrantia gudaonensis</name>
    <dbReference type="NCBI Taxonomy" id="376427"/>
    <lineage>
        <taxon>Bacteria</taxon>
        <taxon>Pseudomonadati</taxon>
        <taxon>Pseudomonadota</taxon>
        <taxon>Gammaproteobacteria</taxon>
        <taxon>Oceanospirillales</taxon>
        <taxon>Halomonadaceae</taxon>
        <taxon>Billgrantia</taxon>
    </lineage>
</organism>
<dbReference type="Gene3D" id="3.10.105.10">
    <property type="entry name" value="Dipeptide-binding Protein, Domain 3"/>
    <property type="match status" value="1"/>
</dbReference>
<proteinExistence type="predicted"/>
<protein>
    <submittedName>
        <fullName evidence="1">Uncharacterized protein</fullName>
    </submittedName>
</protein>
<gene>
    <name evidence="1" type="ORF">DSL92_00465</name>
</gene>
<accession>A0A432JKW8</accession>
<evidence type="ECO:0000313" key="1">
    <source>
        <dbReference type="EMBL" id="RUA23260.1"/>
    </source>
</evidence>
<sequence>MPTAARNSMRRPAPRVLRWQFVTIPTTIPAGPRTLWDKFGYPEPFPEYGFDLSAWWVDTQREAVIDQRLHGR</sequence>
<comment type="caution">
    <text evidence="1">The sequence shown here is derived from an EMBL/GenBank/DDBJ whole genome shotgun (WGS) entry which is preliminary data.</text>
</comment>
<reference evidence="1" key="1">
    <citation type="submission" date="2018-12" db="EMBL/GenBank/DDBJ databases">
        <authorList>
            <person name="Jadhav K."/>
            <person name="Kushwaha B."/>
            <person name="Jadhav I."/>
        </authorList>
    </citation>
    <scope>NUCLEOTIDE SEQUENCE [LARGE SCALE GENOMIC DNA]</scope>
    <source>
        <strain evidence="1">SBS 10</strain>
    </source>
</reference>
<name>A0A432JKW8_9GAMM</name>
<dbReference type="EMBL" id="RXHI01000001">
    <property type="protein sequence ID" value="RUA23260.1"/>
    <property type="molecule type" value="Genomic_DNA"/>
</dbReference>
<dbReference type="Gene3D" id="3.40.190.10">
    <property type="entry name" value="Periplasmic binding protein-like II"/>
    <property type="match status" value="1"/>
</dbReference>
<dbReference type="AlphaFoldDB" id="A0A432JKW8"/>